<dbReference type="AlphaFoldDB" id="A0AAU9LK46"/>
<sequence length="538" mass="60028">MKKSLLSSSIFILVLTLSFSFPWAAISSAHGVTPRSEDFIHCIQSNSNNVTSISKLIFTSVNASFLPIWQVAVENTKFLKLSTPKPSVIVTPVDETLIQTALYCAKKHGYEIRIRSGGHDAEGRSYTANVPFVMIDLTNMRSVDVDLAKKTVWAQGGATLGELYYSIIQKSKTLFFPAGLCASVGVGGHMGGGGYGNLMRKYGTASDNVLDARFMDVNGNIFNRKSMGEDLFWAIRGGGASSFGIVLAWKLKLVRVPKKVTVFMLSKTLEEGATQLFHKYQYVAPTIDKNLHIRTVMSGQYIGNTTKKTVVITFQGVFQGRSDTLLRLLDQKFPELGVTREICEEMSILQSTIAFYGLPSSTPIEIVTNRSGIPKVNSKSKIDFVRTPIPKSGLRKIWRKIMESDGSELLGSNPFGGRMAEYSETAIPYPHRAGVLYQLFKNVNFYNQPSDTTTIALKRIAWLDSLEKLLTPYVSKNPREAYSNYADLDLGVGNATYEEASVWGERYWKRRNFKKLIRIKAKVDPENFLRYPQSIPVF</sequence>
<reference evidence="9 10" key="1">
    <citation type="submission" date="2022-01" db="EMBL/GenBank/DDBJ databases">
        <authorList>
            <person name="Xiong W."/>
            <person name="Schranz E."/>
        </authorList>
    </citation>
    <scope>NUCLEOTIDE SEQUENCE [LARGE SCALE GENOMIC DNA]</scope>
</reference>
<name>A0AAU9LK46_9ASTR</name>
<protein>
    <recommendedName>
        <fullName evidence="8">FAD-binding PCMH-type domain-containing protein</fullName>
    </recommendedName>
</protein>
<dbReference type="Pfam" id="PF08031">
    <property type="entry name" value="BBE"/>
    <property type="match status" value="1"/>
</dbReference>
<keyword evidence="4 7" id="KW-0732">Signal</keyword>
<evidence type="ECO:0000256" key="2">
    <source>
        <dbReference type="ARBA" id="ARBA00005466"/>
    </source>
</evidence>
<dbReference type="PANTHER" id="PTHR32448">
    <property type="entry name" value="OS08G0158400 PROTEIN"/>
    <property type="match status" value="1"/>
</dbReference>
<keyword evidence="6" id="KW-0325">Glycoprotein</keyword>
<evidence type="ECO:0000256" key="6">
    <source>
        <dbReference type="ARBA" id="ARBA00023180"/>
    </source>
</evidence>
<feature type="domain" description="FAD-binding PCMH-type" evidence="8">
    <location>
        <begin position="82"/>
        <end position="256"/>
    </location>
</feature>
<dbReference type="InterPro" id="IPR006094">
    <property type="entry name" value="Oxid_FAD_bind_N"/>
</dbReference>
<evidence type="ECO:0000256" key="5">
    <source>
        <dbReference type="ARBA" id="ARBA00022827"/>
    </source>
</evidence>
<keyword evidence="5" id="KW-0274">FAD</keyword>
<dbReference type="Gene3D" id="3.30.43.10">
    <property type="entry name" value="Uridine Diphospho-n-acetylenolpyruvylglucosamine Reductase, domain 2"/>
    <property type="match status" value="1"/>
</dbReference>
<comment type="cofactor">
    <cofactor evidence="1">
        <name>FAD</name>
        <dbReference type="ChEBI" id="CHEBI:57692"/>
    </cofactor>
</comment>
<evidence type="ECO:0000259" key="8">
    <source>
        <dbReference type="PROSITE" id="PS51387"/>
    </source>
</evidence>
<dbReference type="InterPro" id="IPR016166">
    <property type="entry name" value="FAD-bd_PCMH"/>
</dbReference>
<dbReference type="GO" id="GO:0016491">
    <property type="term" value="F:oxidoreductase activity"/>
    <property type="evidence" value="ECO:0007669"/>
    <property type="project" value="InterPro"/>
</dbReference>
<dbReference type="InterPro" id="IPR012951">
    <property type="entry name" value="BBE"/>
</dbReference>
<dbReference type="InterPro" id="IPR016167">
    <property type="entry name" value="FAD-bd_PCMH_sub1"/>
</dbReference>
<comment type="similarity">
    <text evidence="2">Belongs to the oxygen-dependent FAD-linked oxidoreductase family.</text>
</comment>
<comment type="caution">
    <text evidence="9">The sequence shown here is derived from an EMBL/GenBank/DDBJ whole genome shotgun (WGS) entry which is preliminary data.</text>
</comment>
<dbReference type="EMBL" id="CAKMRJ010000001">
    <property type="protein sequence ID" value="CAH1414772.1"/>
    <property type="molecule type" value="Genomic_DNA"/>
</dbReference>
<evidence type="ECO:0000256" key="3">
    <source>
        <dbReference type="ARBA" id="ARBA00022630"/>
    </source>
</evidence>
<dbReference type="SUPFAM" id="SSF56176">
    <property type="entry name" value="FAD-binding/transporter-associated domain-like"/>
    <property type="match status" value="1"/>
</dbReference>
<organism evidence="9 10">
    <name type="scientific">Lactuca virosa</name>
    <dbReference type="NCBI Taxonomy" id="75947"/>
    <lineage>
        <taxon>Eukaryota</taxon>
        <taxon>Viridiplantae</taxon>
        <taxon>Streptophyta</taxon>
        <taxon>Embryophyta</taxon>
        <taxon>Tracheophyta</taxon>
        <taxon>Spermatophyta</taxon>
        <taxon>Magnoliopsida</taxon>
        <taxon>eudicotyledons</taxon>
        <taxon>Gunneridae</taxon>
        <taxon>Pentapetalae</taxon>
        <taxon>asterids</taxon>
        <taxon>campanulids</taxon>
        <taxon>Asterales</taxon>
        <taxon>Asteraceae</taxon>
        <taxon>Cichorioideae</taxon>
        <taxon>Cichorieae</taxon>
        <taxon>Lactucinae</taxon>
        <taxon>Lactuca</taxon>
    </lineage>
</organism>
<dbReference type="PROSITE" id="PS51387">
    <property type="entry name" value="FAD_PCMH"/>
    <property type="match status" value="1"/>
</dbReference>
<dbReference type="InterPro" id="IPR016169">
    <property type="entry name" value="FAD-bd_PCMH_sub2"/>
</dbReference>
<dbReference type="GO" id="GO:0071949">
    <property type="term" value="F:FAD binding"/>
    <property type="evidence" value="ECO:0007669"/>
    <property type="project" value="InterPro"/>
</dbReference>
<evidence type="ECO:0000313" key="9">
    <source>
        <dbReference type="EMBL" id="CAH1414772.1"/>
    </source>
</evidence>
<feature type="signal peptide" evidence="7">
    <location>
        <begin position="1"/>
        <end position="20"/>
    </location>
</feature>
<evidence type="ECO:0000256" key="4">
    <source>
        <dbReference type="ARBA" id="ARBA00022729"/>
    </source>
</evidence>
<dbReference type="Gene3D" id="3.30.465.10">
    <property type="match status" value="1"/>
</dbReference>
<evidence type="ECO:0000256" key="7">
    <source>
        <dbReference type="SAM" id="SignalP"/>
    </source>
</evidence>
<accession>A0AAU9LK46</accession>
<dbReference type="Proteomes" id="UP001157418">
    <property type="component" value="Unassembled WGS sequence"/>
</dbReference>
<keyword evidence="10" id="KW-1185">Reference proteome</keyword>
<evidence type="ECO:0000313" key="10">
    <source>
        <dbReference type="Proteomes" id="UP001157418"/>
    </source>
</evidence>
<dbReference type="Pfam" id="PF01565">
    <property type="entry name" value="FAD_binding_4"/>
    <property type="match status" value="1"/>
</dbReference>
<feature type="chain" id="PRO_5043908415" description="FAD-binding PCMH-type domain-containing protein" evidence="7">
    <location>
        <begin position="21"/>
        <end position="538"/>
    </location>
</feature>
<keyword evidence="3" id="KW-0285">Flavoprotein</keyword>
<dbReference type="Gene3D" id="3.40.462.20">
    <property type="match status" value="1"/>
</dbReference>
<gene>
    <name evidence="9" type="ORF">LVIROSA_LOCUS2665</name>
</gene>
<evidence type="ECO:0000256" key="1">
    <source>
        <dbReference type="ARBA" id="ARBA00001974"/>
    </source>
</evidence>
<proteinExistence type="inferred from homology"/>
<dbReference type="InterPro" id="IPR036318">
    <property type="entry name" value="FAD-bd_PCMH-like_sf"/>
</dbReference>